<comment type="pathway">
    <text evidence="4">Cofactor biosynthesis; tetrahydrofolylpolyglutamate biosynthesis.</text>
</comment>
<dbReference type="InterPro" id="IPR036615">
    <property type="entry name" value="Mur_ligase_C_dom_sf"/>
</dbReference>
<feature type="domain" description="Mur ligase central" evidence="25">
    <location>
        <begin position="47"/>
        <end position="190"/>
    </location>
</feature>
<comment type="catalytic activity">
    <reaction evidence="22">
        <text>7,8-dihydropteroate + L-glutamate + ATP = 7,8-dihydrofolate + ADP + phosphate + H(+)</text>
        <dbReference type="Rhea" id="RHEA:23584"/>
        <dbReference type="ChEBI" id="CHEBI:15378"/>
        <dbReference type="ChEBI" id="CHEBI:17839"/>
        <dbReference type="ChEBI" id="CHEBI:29985"/>
        <dbReference type="ChEBI" id="CHEBI:30616"/>
        <dbReference type="ChEBI" id="CHEBI:43474"/>
        <dbReference type="ChEBI" id="CHEBI:57451"/>
        <dbReference type="ChEBI" id="CHEBI:456216"/>
        <dbReference type="EC" id="6.3.2.12"/>
    </reaction>
</comment>
<dbReference type="Gene3D" id="3.90.190.20">
    <property type="entry name" value="Mur ligase, C-terminal domain"/>
    <property type="match status" value="1"/>
</dbReference>
<evidence type="ECO:0000256" key="14">
    <source>
        <dbReference type="ARBA" id="ARBA00022842"/>
    </source>
</evidence>
<evidence type="ECO:0000256" key="18">
    <source>
        <dbReference type="ARBA" id="ARBA00032510"/>
    </source>
</evidence>
<gene>
    <name evidence="26" type="primary">folC</name>
    <name evidence="26" type="ORF">IPH26_21285</name>
</gene>
<dbReference type="Gene3D" id="3.40.1190.10">
    <property type="entry name" value="Mur-like, catalytic domain"/>
    <property type="match status" value="1"/>
</dbReference>
<dbReference type="InterPro" id="IPR018109">
    <property type="entry name" value="Folylpolyglutamate_synth_CS"/>
</dbReference>
<evidence type="ECO:0000256" key="23">
    <source>
        <dbReference type="PIRNR" id="PIRNR001563"/>
    </source>
</evidence>
<dbReference type="AlphaFoldDB" id="A0A9D7HMM0"/>
<evidence type="ECO:0000256" key="7">
    <source>
        <dbReference type="ARBA" id="ARBA00013023"/>
    </source>
</evidence>
<proteinExistence type="inferred from homology"/>
<organism evidence="26 27">
    <name type="scientific">Candidatus Methylophosphatis roskildensis</name>
    <dbReference type="NCBI Taxonomy" id="2899263"/>
    <lineage>
        <taxon>Bacteria</taxon>
        <taxon>Pseudomonadati</taxon>
        <taxon>Pseudomonadota</taxon>
        <taxon>Betaproteobacteria</taxon>
        <taxon>Nitrosomonadales</taxon>
        <taxon>Sterolibacteriaceae</taxon>
        <taxon>Candidatus Methylophosphatis</taxon>
    </lineage>
</organism>
<evidence type="ECO:0000256" key="19">
    <source>
        <dbReference type="ARBA" id="ARBA00047493"/>
    </source>
</evidence>
<dbReference type="GO" id="GO:0008841">
    <property type="term" value="F:dihydrofolate synthase activity"/>
    <property type="evidence" value="ECO:0007669"/>
    <property type="project" value="UniProtKB-EC"/>
</dbReference>
<evidence type="ECO:0000256" key="5">
    <source>
        <dbReference type="ARBA" id="ARBA00008276"/>
    </source>
</evidence>
<protein>
    <recommendedName>
        <fullName evidence="9">Dihydrofolate synthase/folylpolyglutamate synthase</fullName>
        <ecNumber evidence="7">6.3.2.12</ecNumber>
        <ecNumber evidence="8">6.3.2.17</ecNumber>
    </recommendedName>
    <alternativeName>
        <fullName evidence="18">Folylpoly-gamma-glutamate synthetase-dihydrofolate synthetase</fullName>
    </alternativeName>
    <alternativeName>
        <fullName evidence="16">Folylpolyglutamate synthetase</fullName>
    </alternativeName>
    <alternativeName>
        <fullName evidence="17">Tetrahydrofolylpolyglutamate synthase</fullName>
    </alternativeName>
</protein>
<dbReference type="SUPFAM" id="SSF53623">
    <property type="entry name" value="MurD-like peptide ligases, catalytic domain"/>
    <property type="match status" value="1"/>
</dbReference>
<evidence type="ECO:0000256" key="15">
    <source>
        <dbReference type="ARBA" id="ARBA00022909"/>
    </source>
</evidence>
<dbReference type="GO" id="GO:0005737">
    <property type="term" value="C:cytoplasm"/>
    <property type="evidence" value="ECO:0007669"/>
    <property type="project" value="TreeGrafter"/>
</dbReference>
<keyword evidence="14" id="KW-0460">Magnesium</keyword>
<dbReference type="InterPro" id="IPR036565">
    <property type="entry name" value="Mur-like_cat_sf"/>
</dbReference>
<keyword evidence="12 23" id="KW-0547">Nucleotide-binding</keyword>
<keyword evidence="13 23" id="KW-0067">ATP-binding</keyword>
<evidence type="ECO:0000256" key="3">
    <source>
        <dbReference type="ARBA" id="ARBA00004799"/>
    </source>
</evidence>
<evidence type="ECO:0000256" key="8">
    <source>
        <dbReference type="ARBA" id="ARBA00013025"/>
    </source>
</evidence>
<evidence type="ECO:0000256" key="17">
    <source>
        <dbReference type="ARBA" id="ARBA00030592"/>
    </source>
</evidence>
<dbReference type="Pfam" id="PF02875">
    <property type="entry name" value="Mur_ligase_C"/>
    <property type="match status" value="1"/>
</dbReference>
<accession>A0A9D7HMM0</accession>
<comment type="function">
    <text evidence="2">Functions in two distinct reactions of the de novo folate biosynthetic pathway. Catalyzes the addition of a glutamate residue to dihydropteroate (7,8-dihydropteroate or H2Pte) to form dihydrofolate (7,8-dihydrofolate monoglutamate or H2Pte-Glu). Also catalyzes successive additions of L-glutamate to tetrahydrofolate or 10-formyltetrahydrofolate or 5,10-methylenetetrahydrofolate, leading to folylpolyglutamate derivatives.</text>
</comment>
<comment type="cofactor">
    <cofactor evidence="1">
        <name>Mg(2+)</name>
        <dbReference type="ChEBI" id="CHEBI:18420"/>
    </cofactor>
</comment>
<evidence type="ECO:0000256" key="16">
    <source>
        <dbReference type="ARBA" id="ARBA00030048"/>
    </source>
</evidence>
<evidence type="ECO:0000256" key="10">
    <source>
        <dbReference type="ARBA" id="ARBA00022598"/>
    </source>
</evidence>
<dbReference type="Proteomes" id="UP000807785">
    <property type="component" value="Unassembled WGS sequence"/>
</dbReference>
<evidence type="ECO:0000256" key="12">
    <source>
        <dbReference type="ARBA" id="ARBA00022741"/>
    </source>
</evidence>
<name>A0A9D7HMM0_9PROT</name>
<dbReference type="InterPro" id="IPR013221">
    <property type="entry name" value="Mur_ligase_cen"/>
</dbReference>
<dbReference type="GO" id="GO:0046656">
    <property type="term" value="P:folic acid biosynthetic process"/>
    <property type="evidence" value="ECO:0007669"/>
    <property type="project" value="UniProtKB-KW"/>
</dbReference>
<comment type="catalytic activity">
    <reaction evidence="21">
        <text>(6R)-5,10-methylenetetrahydrofolyl-(gamma-L-Glu)(n) + L-glutamate + ATP = (6R)-5,10-methylenetetrahydrofolyl-(gamma-L-Glu)(n+1) + ADP + phosphate + H(+)</text>
        <dbReference type="Rhea" id="RHEA:51912"/>
        <dbReference type="Rhea" id="RHEA-COMP:13257"/>
        <dbReference type="Rhea" id="RHEA-COMP:13258"/>
        <dbReference type="ChEBI" id="CHEBI:15378"/>
        <dbReference type="ChEBI" id="CHEBI:29985"/>
        <dbReference type="ChEBI" id="CHEBI:30616"/>
        <dbReference type="ChEBI" id="CHEBI:43474"/>
        <dbReference type="ChEBI" id="CHEBI:136572"/>
        <dbReference type="ChEBI" id="CHEBI:456216"/>
        <dbReference type="EC" id="6.3.2.17"/>
    </reaction>
</comment>
<dbReference type="InterPro" id="IPR001645">
    <property type="entry name" value="Folylpolyglutamate_synth"/>
</dbReference>
<evidence type="ECO:0000256" key="22">
    <source>
        <dbReference type="ARBA" id="ARBA00049161"/>
    </source>
</evidence>
<evidence type="ECO:0000313" key="26">
    <source>
        <dbReference type="EMBL" id="MBK6975367.1"/>
    </source>
</evidence>
<dbReference type="EMBL" id="JADJEV010000005">
    <property type="protein sequence ID" value="MBK6975367.1"/>
    <property type="molecule type" value="Genomic_DNA"/>
</dbReference>
<sequence>MPLPQTLDAWLAHIDRVHSQSIALGLDRVARVRDAMGIEKRAPVITVGGTNGKGSTCAMLESILRCAGYRVGLYTSPHLLDYNERVRVTAVPASDVLLCEAFAAVEAARGGVPLTYFEFGTLAAWKIFAEARLDVLILEVGMGGRLDAVNAFEPDCSIVTSIDIDHTQFLGDTREEIGREKAGIFRAARPAIVGDPMPPNSLIEYASQIGAVLQVSGRHFGFAGDRQQWGFWRHDGGKLVKRAGLAYPALRGANQLLNASAAIAALESLRDRLPVSMGDLRRGLITVELPGRFQVLPGRPSIVFDVAHNPQAAAVLRENLSNMGYFPETWAVFGMLRDKDIAGVVRHLRDGVDHWLCVTLDGPRAATADSLARIVREEKPDADVRAFDGAALAYGAARECAAEDDRILVFGSFLTVADAMRVQQSKQRPH</sequence>
<evidence type="ECO:0000256" key="13">
    <source>
        <dbReference type="ARBA" id="ARBA00022840"/>
    </source>
</evidence>
<comment type="similarity">
    <text evidence="5 23">Belongs to the folylpolyglutamate synthase family.</text>
</comment>
<keyword evidence="15" id="KW-0289">Folate biosynthesis</keyword>
<evidence type="ECO:0000256" key="21">
    <source>
        <dbReference type="ARBA" id="ARBA00049035"/>
    </source>
</evidence>
<dbReference type="PROSITE" id="PS01011">
    <property type="entry name" value="FOLYLPOLYGLU_SYNT_1"/>
    <property type="match status" value="1"/>
</dbReference>
<dbReference type="GO" id="GO:0046872">
    <property type="term" value="F:metal ion binding"/>
    <property type="evidence" value="ECO:0007669"/>
    <property type="project" value="UniProtKB-KW"/>
</dbReference>
<dbReference type="GO" id="GO:0005524">
    <property type="term" value="F:ATP binding"/>
    <property type="evidence" value="ECO:0007669"/>
    <property type="project" value="UniProtKB-KW"/>
</dbReference>
<dbReference type="SUPFAM" id="SSF53244">
    <property type="entry name" value="MurD-like peptide ligases, peptide-binding domain"/>
    <property type="match status" value="1"/>
</dbReference>
<evidence type="ECO:0000256" key="20">
    <source>
        <dbReference type="ARBA" id="ARBA00047808"/>
    </source>
</evidence>
<evidence type="ECO:0000256" key="9">
    <source>
        <dbReference type="ARBA" id="ARBA00019357"/>
    </source>
</evidence>
<keyword evidence="10 23" id="KW-0436">Ligase</keyword>
<comment type="subunit">
    <text evidence="6">Monomer.</text>
</comment>
<comment type="catalytic activity">
    <reaction evidence="20">
        <text>10-formyltetrahydrofolyl-(gamma-L-Glu)(n) + L-glutamate + ATP = 10-formyltetrahydrofolyl-(gamma-L-Glu)(n+1) + ADP + phosphate + H(+)</text>
        <dbReference type="Rhea" id="RHEA:51904"/>
        <dbReference type="Rhea" id="RHEA-COMP:13088"/>
        <dbReference type="Rhea" id="RHEA-COMP:14300"/>
        <dbReference type="ChEBI" id="CHEBI:15378"/>
        <dbReference type="ChEBI" id="CHEBI:29985"/>
        <dbReference type="ChEBI" id="CHEBI:30616"/>
        <dbReference type="ChEBI" id="CHEBI:43474"/>
        <dbReference type="ChEBI" id="CHEBI:134413"/>
        <dbReference type="ChEBI" id="CHEBI:456216"/>
        <dbReference type="EC" id="6.3.2.17"/>
    </reaction>
</comment>
<evidence type="ECO:0000313" key="27">
    <source>
        <dbReference type="Proteomes" id="UP000807785"/>
    </source>
</evidence>
<evidence type="ECO:0000259" key="25">
    <source>
        <dbReference type="Pfam" id="PF08245"/>
    </source>
</evidence>
<keyword evidence="11" id="KW-0479">Metal-binding</keyword>
<feature type="domain" description="Mur ligase C-terminal" evidence="24">
    <location>
        <begin position="291"/>
        <end position="413"/>
    </location>
</feature>
<comment type="caution">
    <text evidence="26">The sequence shown here is derived from an EMBL/GenBank/DDBJ whole genome shotgun (WGS) entry which is preliminary data.</text>
</comment>
<dbReference type="EC" id="6.3.2.17" evidence="8"/>
<evidence type="ECO:0000256" key="2">
    <source>
        <dbReference type="ARBA" id="ARBA00002714"/>
    </source>
</evidence>
<comment type="pathway">
    <text evidence="3">Cofactor biosynthesis; tetrahydrofolate biosynthesis; 7,8-dihydrofolate from 2-amino-4-hydroxy-6-hydroxymethyl-7,8-dihydropteridine diphosphate and 4-aminobenzoate: step 2/2.</text>
</comment>
<dbReference type="EC" id="6.3.2.12" evidence="7"/>
<comment type="catalytic activity">
    <reaction evidence="19">
        <text>(6S)-5,6,7,8-tetrahydrofolyl-(gamma-L-Glu)(n) + L-glutamate + ATP = (6S)-5,6,7,8-tetrahydrofolyl-(gamma-L-Glu)(n+1) + ADP + phosphate + H(+)</text>
        <dbReference type="Rhea" id="RHEA:10580"/>
        <dbReference type="Rhea" id="RHEA-COMP:14738"/>
        <dbReference type="Rhea" id="RHEA-COMP:14740"/>
        <dbReference type="ChEBI" id="CHEBI:15378"/>
        <dbReference type="ChEBI" id="CHEBI:29985"/>
        <dbReference type="ChEBI" id="CHEBI:30616"/>
        <dbReference type="ChEBI" id="CHEBI:43474"/>
        <dbReference type="ChEBI" id="CHEBI:141005"/>
        <dbReference type="ChEBI" id="CHEBI:456216"/>
        <dbReference type="EC" id="6.3.2.17"/>
    </reaction>
</comment>
<dbReference type="PANTHER" id="PTHR11136">
    <property type="entry name" value="FOLYLPOLYGLUTAMATE SYNTHASE-RELATED"/>
    <property type="match status" value="1"/>
</dbReference>
<evidence type="ECO:0000256" key="6">
    <source>
        <dbReference type="ARBA" id="ARBA00011245"/>
    </source>
</evidence>
<evidence type="ECO:0000256" key="11">
    <source>
        <dbReference type="ARBA" id="ARBA00022723"/>
    </source>
</evidence>
<dbReference type="Pfam" id="PF08245">
    <property type="entry name" value="Mur_ligase_M"/>
    <property type="match status" value="1"/>
</dbReference>
<dbReference type="NCBIfam" id="NF008101">
    <property type="entry name" value="PRK10846.1"/>
    <property type="match status" value="1"/>
</dbReference>
<evidence type="ECO:0000256" key="1">
    <source>
        <dbReference type="ARBA" id="ARBA00001946"/>
    </source>
</evidence>
<dbReference type="FunFam" id="3.40.1190.10:FF:000004">
    <property type="entry name" value="Dihydrofolate synthase/folylpolyglutamate synthase"/>
    <property type="match status" value="1"/>
</dbReference>
<evidence type="ECO:0000259" key="24">
    <source>
        <dbReference type="Pfam" id="PF02875"/>
    </source>
</evidence>
<dbReference type="NCBIfam" id="TIGR01499">
    <property type="entry name" value="folC"/>
    <property type="match status" value="1"/>
</dbReference>
<dbReference type="PANTHER" id="PTHR11136:SF0">
    <property type="entry name" value="DIHYDROFOLATE SYNTHETASE-RELATED"/>
    <property type="match status" value="1"/>
</dbReference>
<evidence type="ECO:0000256" key="4">
    <source>
        <dbReference type="ARBA" id="ARBA00005150"/>
    </source>
</evidence>
<dbReference type="PIRSF" id="PIRSF001563">
    <property type="entry name" value="Folylpolyglu_synth"/>
    <property type="match status" value="1"/>
</dbReference>
<dbReference type="GO" id="GO:0004326">
    <property type="term" value="F:tetrahydrofolylpolyglutamate synthase activity"/>
    <property type="evidence" value="ECO:0007669"/>
    <property type="project" value="UniProtKB-EC"/>
</dbReference>
<dbReference type="InterPro" id="IPR004101">
    <property type="entry name" value="Mur_ligase_C"/>
</dbReference>
<reference evidence="26" key="1">
    <citation type="submission" date="2020-10" db="EMBL/GenBank/DDBJ databases">
        <title>Connecting structure to function with the recovery of over 1000 high-quality activated sludge metagenome-assembled genomes encoding full-length rRNA genes using long-read sequencing.</title>
        <authorList>
            <person name="Singleton C.M."/>
            <person name="Petriglieri F."/>
            <person name="Kristensen J.M."/>
            <person name="Kirkegaard R.H."/>
            <person name="Michaelsen T.Y."/>
            <person name="Andersen M.H."/>
            <person name="Karst S.M."/>
            <person name="Dueholm M.S."/>
            <person name="Nielsen P.H."/>
            <person name="Albertsen M."/>
        </authorList>
    </citation>
    <scope>NUCLEOTIDE SEQUENCE</scope>
    <source>
        <strain evidence="26">Bjer_18-Q3-R1-45_BAT3C.347</strain>
    </source>
</reference>